<sequence length="204" mass="22652">MSSGGFTSSFSSFPAFIDDASNHDLHTGSPQKWSPSPDHPELLRRNASYNTAMRQSIASWNSWSGDLPPPPPGCKAILSSRWRRFSSRRSSLSSEDMKASVLWAPRGTTPQYSPPISEWFDFMGIDKTEPVLIESDLEPISFKKEEVKVEVKASLLTESLRLAFGAGLQRQERPIEVLCKGMGKGKLSPSMLPSAWDSDDEDED</sequence>
<dbReference type="AlphaFoldDB" id="A0A1Y1YJN7"/>
<protein>
    <submittedName>
        <fullName evidence="2">Uncharacterized protein</fullName>
    </submittedName>
</protein>
<dbReference type="OrthoDB" id="3755745at2759"/>
<evidence type="ECO:0000313" key="2">
    <source>
        <dbReference type="EMBL" id="ORX97814.1"/>
    </source>
</evidence>
<comment type="caution">
    <text evidence="2">The sequence shown here is derived from an EMBL/GenBank/DDBJ whole genome shotgun (WGS) entry which is preliminary data.</text>
</comment>
<accession>A0A1Y1YJN7</accession>
<reference evidence="2 3" key="1">
    <citation type="submission" date="2016-07" db="EMBL/GenBank/DDBJ databases">
        <title>Pervasive Adenine N6-methylation of Active Genes in Fungi.</title>
        <authorList>
            <consortium name="DOE Joint Genome Institute"/>
            <person name="Mondo S.J."/>
            <person name="Dannebaum R.O."/>
            <person name="Kuo R.C."/>
            <person name="Labutti K."/>
            <person name="Haridas S."/>
            <person name="Kuo A."/>
            <person name="Salamov A."/>
            <person name="Ahrendt S.R."/>
            <person name="Lipzen A."/>
            <person name="Sullivan W."/>
            <person name="Andreopoulos W.B."/>
            <person name="Clum A."/>
            <person name="Lindquist E."/>
            <person name="Daum C."/>
            <person name="Ramamoorthy G.K."/>
            <person name="Gryganskyi A."/>
            <person name="Culley D."/>
            <person name="Magnuson J.K."/>
            <person name="James T.Y."/>
            <person name="O'Malley M.A."/>
            <person name="Stajich J.E."/>
            <person name="Spatafora J.W."/>
            <person name="Visel A."/>
            <person name="Grigoriev I.V."/>
        </authorList>
    </citation>
    <scope>NUCLEOTIDE SEQUENCE [LARGE SCALE GENOMIC DNA]</scope>
    <source>
        <strain evidence="2 3">CBS 115471</strain>
    </source>
</reference>
<organism evidence="2 3">
    <name type="scientific">Clohesyomyces aquaticus</name>
    <dbReference type="NCBI Taxonomy" id="1231657"/>
    <lineage>
        <taxon>Eukaryota</taxon>
        <taxon>Fungi</taxon>
        <taxon>Dikarya</taxon>
        <taxon>Ascomycota</taxon>
        <taxon>Pezizomycotina</taxon>
        <taxon>Dothideomycetes</taxon>
        <taxon>Pleosporomycetidae</taxon>
        <taxon>Pleosporales</taxon>
        <taxon>Lindgomycetaceae</taxon>
        <taxon>Clohesyomyces</taxon>
    </lineage>
</organism>
<evidence type="ECO:0000313" key="3">
    <source>
        <dbReference type="Proteomes" id="UP000193144"/>
    </source>
</evidence>
<proteinExistence type="predicted"/>
<feature type="region of interest" description="Disordered" evidence="1">
    <location>
        <begin position="184"/>
        <end position="204"/>
    </location>
</feature>
<feature type="region of interest" description="Disordered" evidence="1">
    <location>
        <begin position="21"/>
        <end position="42"/>
    </location>
</feature>
<dbReference type="EMBL" id="MCFA01000227">
    <property type="protein sequence ID" value="ORX97814.1"/>
    <property type="molecule type" value="Genomic_DNA"/>
</dbReference>
<name>A0A1Y1YJN7_9PLEO</name>
<dbReference type="Proteomes" id="UP000193144">
    <property type="component" value="Unassembled WGS sequence"/>
</dbReference>
<keyword evidence="3" id="KW-1185">Reference proteome</keyword>
<evidence type="ECO:0000256" key="1">
    <source>
        <dbReference type="SAM" id="MobiDB-lite"/>
    </source>
</evidence>
<gene>
    <name evidence="2" type="ORF">BCR34DRAFT_593390</name>
</gene>